<evidence type="ECO:0000313" key="3">
    <source>
        <dbReference type="Proteomes" id="UP001165205"/>
    </source>
</evidence>
<organism evidence="2 3">
    <name type="scientific">Aspergillus oryzae</name>
    <name type="common">Yellow koji mold</name>
    <dbReference type="NCBI Taxonomy" id="5062"/>
    <lineage>
        <taxon>Eukaryota</taxon>
        <taxon>Fungi</taxon>
        <taxon>Dikarya</taxon>
        <taxon>Ascomycota</taxon>
        <taxon>Pezizomycotina</taxon>
        <taxon>Eurotiomycetes</taxon>
        <taxon>Eurotiomycetidae</taxon>
        <taxon>Eurotiales</taxon>
        <taxon>Aspergillaceae</taxon>
        <taxon>Aspergillus</taxon>
        <taxon>Aspergillus subgen. Circumdati</taxon>
    </lineage>
</organism>
<protein>
    <submittedName>
        <fullName evidence="2">Unnamed protein product</fullName>
    </submittedName>
</protein>
<sequence>MVETPGSETDCYLCALVYGREQGVEILTRSLAPNSVSVLGDNGSGAIRANIKIIVDDNPSPRHHHLPPNFQLTQHTIP</sequence>
<reference evidence="2" key="1">
    <citation type="submission" date="2023-04" db="EMBL/GenBank/DDBJ databases">
        <title>Aspergillus oryzae NBRC 4228.</title>
        <authorList>
            <person name="Ichikawa N."/>
            <person name="Sato H."/>
            <person name="Tonouchi N."/>
        </authorList>
    </citation>
    <scope>NUCLEOTIDE SEQUENCE</scope>
    <source>
        <strain evidence="2">NBRC 4228</strain>
    </source>
</reference>
<evidence type="ECO:0000313" key="2">
    <source>
        <dbReference type="EMBL" id="GMG36768.1"/>
    </source>
</evidence>
<accession>A0AAN4YS51</accession>
<comment type="caution">
    <text evidence="2">The sequence shown here is derived from an EMBL/GenBank/DDBJ whole genome shotgun (WGS) entry which is preliminary data.</text>
</comment>
<evidence type="ECO:0000256" key="1">
    <source>
        <dbReference type="SAM" id="MobiDB-lite"/>
    </source>
</evidence>
<feature type="region of interest" description="Disordered" evidence="1">
    <location>
        <begin position="58"/>
        <end position="78"/>
    </location>
</feature>
<dbReference type="Proteomes" id="UP001165205">
    <property type="component" value="Unassembled WGS sequence"/>
</dbReference>
<dbReference type="EMBL" id="BSYA01000211">
    <property type="protein sequence ID" value="GMG36768.1"/>
    <property type="molecule type" value="Genomic_DNA"/>
</dbReference>
<name>A0AAN4YS51_ASPOZ</name>
<gene>
    <name evidence="2" type="ORF">Aory04_001174600</name>
</gene>
<dbReference type="AlphaFoldDB" id="A0AAN4YS51"/>
<proteinExistence type="predicted"/>